<feature type="domain" description="Dynein heavy chain C-terminal" evidence="11">
    <location>
        <begin position="5194"/>
        <end position="5523"/>
    </location>
</feature>
<dbReference type="InterPro" id="IPR041228">
    <property type="entry name" value="Dynein_C"/>
</dbReference>
<dbReference type="InterPro" id="IPR035699">
    <property type="entry name" value="AAA_6"/>
</dbReference>
<dbReference type="InterPro" id="IPR042222">
    <property type="entry name" value="Dynein_2_N"/>
</dbReference>
<feature type="compositionally biased region" description="Polar residues" evidence="4">
    <location>
        <begin position="4100"/>
        <end position="4111"/>
    </location>
</feature>
<evidence type="ECO:0000256" key="3">
    <source>
        <dbReference type="SAM" id="Coils"/>
    </source>
</evidence>
<dbReference type="SUPFAM" id="SSF52540">
    <property type="entry name" value="P-loop containing nucleoside triphosphate hydrolases"/>
    <property type="match status" value="3"/>
</dbReference>
<feature type="compositionally biased region" description="Low complexity" evidence="4">
    <location>
        <begin position="698"/>
        <end position="711"/>
    </location>
</feature>
<evidence type="ECO:0000256" key="2">
    <source>
        <dbReference type="ARBA" id="ARBA00023054"/>
    </source>
</evidence>
<organism evidence="12 13">
    <name type="scientific">Clavelina lepadiformis</name>
    <name type="common">Light-bulb sea squirt</name>
    <name type="synonym">Ascidia lepadiformis</name>
    <dbReference type="NCBI Taxonomy" id="159417"/>
    <lineage>
        <taxon>Eukaryota</taxon>
        <taxon>Metazoa</taxon>
        <taxon>Chordata</taxon>
        <taxon>Tunicata</taxon>
        <taxon>Ascidiacea</taxon>
        <taxon>Aplousobranchia</taxon>
        <taxon>Clavelinidae</taxon>
        <taxon>Clavelina</taxon>
    </lineage>
</organism>
<evidence type="ECO:0000259" key="8">
    <source>
        <dbReference type="Pfam" id="PF12780"/>
    </source>
</evidence>
<dbReference type="InterPro" id="IPR035706">
    <property type="entry name" value="AAA_9"/>
</dbReference>
<dbReference type="InterPro" id="IPR024317">
    <property type="entry name" value="Dynein_heavy_chain_D4_dom"/>
</dbReference>
<feature type="coiled-coil region" evidence="3">
    <location>
        <begin position="3732"/>
        <end position="3825"/>
    </location>
</feature>
<dbReference type="InterPro" id="IPR026983">
    <property type="entry name" value="DHC"/>
</dbReference>
<dbReference type="InterPro" id="IPR013602">
    <property type="entry name" value="Dynein_heavy_linker"/>
</dbReference>
<feature type="region of interest" description="Disordered" evidence="4">
    <location>
        <begin position="4094"/>
        <end position="4117"/>
    </location>
</feature>
<dbReference type="Gene3D" id="1.10.287.2620">
    <property type="match status" value="1"/>
</dbReference>
<feature type="domain" description="Dynein heavy chain linker" evidence="5">
    <location>
        <begin position="1105"/>
        <end position="1579"/>
    </location>
</feature>
<evidence type="ECO:0000313" key="13">
    <source>
        <dbReference type="Proteomes" id="UP001642483"/>
    </source>
</evidence>
<evidence type="ECO:0000259" key="11">
    <source>
        <dbReference type="Pfam" id="PF18199"/>
    </source>
</evidence>
<dbReference type="Pfam" id="PF12774">
    <property type="entry name" value="AAA_6"/>
    <property type="match status" value="2"/>
</dbReference>
<evidence type="ECO:0000256" key="1">
    <source>
        <dbReference type="ARBA" id="ARBA00008887"/>
    </source>
</evidence>
<feature type="domain" description="Dynein heavy chain hydrolytic ATP-binding dynein motor region" evidence="6">
    <location>
        <begin position="1972"/>
        <end position="2052"/>
    </location>
</feature>
<feature type="domain" description="Dynein heavy chain coiled coil stalk" evidence="7">
    <location>
        <begin position="3795"/>
        <end position="4072"/>
    </location>
</feature>
<feature type="region of interest" description="Disordered" evidence="4">
    <location>
        <begin position="4299"/>
        <end position="4337"/>
    </location>
</feature>
<feature type="domain" description="Dynein heavy chain AAA 5 extension" evidence="10">
    <location>
        <begin position="2602"/>
        <end position="2664"/>
    </location>
</feature>
<evidence type="ECO:0000259" key="9">
    <source>
        <dbReference type="Pfam" id="PF12781"/>
    </source>
</evidence>
<keyword evidence="2 3" id="KW-0175">Coiled coil</keyword>
<dbReference type="Gene3D" id="1.20.140.100">
    <property type="entry name" value="Dynein heavy chain, N-terminal domain 2"/>
    <property type="match status" value="1"/>
</dbReference>
<feature type="coiled-coil region" evidence="3">
    <location>
        <begin position="3991"/>
        <end position="4032"/>
    </location>
</feature>
<dbReference type="PANTHER" id="PTHR45703:SF36">
    <property type="entry name" value="DYNEIN HEAVY CHAIN, CYTOPLASMIC"/>
    <property type="match status" value="1"/>
</dbReference>
<reference evidence="12 13" key="1">
    <citation type="submission" date="2024-02" db="EMBL/GenBank/DDBJ databases">
        <authorList>
            <person name="Daric V."/>
            <person name="Darras S."/>
        </authorList>
    </citation>
    <scope>NUCLEOTIDE SEQUENCE [LARGE SCALE GENOMIC DNA]</scope>
</reference>
<feature type="region of interest" description="Disordered" evidence="4">
    <location>
        <begin position="3279"/>
        <end position="3315"/>
    </location>
</feature>
<feature type="region of interest" description="Disordered" evidence="4">
    <location>
        <begin position="4255"/>
        <end position="4274"/>
    </location>
</feature>
<feature type="compositionally biased region" description="Low complexity" evidence="4">
    <location>
        <begin position="676"/>
        <end position="685"/>
    </location>
</feature>
<dbReference type="Gene3D" id="3.10.490.20">
    <property type="match status" value="1"/>
</dbReference>
<dbReference type="Pfam" id="PF12780">
    <property type="entry name" value="AAA_8"/>
    <property type="match status" value="1"/>
</dbReference>
<dbReference type="PANTHER" id="PTHR45703">
    <property type="entry name" value="DYNEIN HEAVY CHAIN"/>
    <property type="match status" value="1"/>
</dbReference>
<dbReference type="Gene3D" id="1.20.920.20">
    <property type="match status" value="1"/>
</dbReference>
<evidence type="ECO:0000259" key="6">
    <source>
        <dbReference type="Pfam" id="PF12774"/>
    </source>
</evidence>
<evidence type="ECO:0000313" key="12">
    <source>
        <dbReference type="EMBL" id="CAK8676823.1"/>
    </source>
</evidence>
<dbReference type="Gene3D" id="1.20.920.30">
    <property type="match status" value="1"/>
</dbReference>
<dbReference type="Pfam" id="PF12781">
    <property type="entry name" value="AAA_9"/>
    <property type="match status" value="1"/>
</dbReference>
<dbReference type="InterPro" id="IPR042228">
    <property type="entry name" value="Dynein_linker_3"/>
</dbReference>
<dbReference type="InterPro" id="IPR024743">
    <property type="entry name" value="Dynein_HC_stalk"/>
</dbReference>
<keyword evidence="13" id="KW-1185">Reference proteome</keyword>
<protein>
    <submittedName>
        <fullName evidence="12">Uncharacterized protein</fullName>
    </submittedName>
</protein>
<feature type="region of interest" description="Disordered" evidence="4">
    <location>
        <begin position="669"/>
        <end position="716"/>
    </location>
</feature>
<feature type="compositionally biased region" description="Polar residues" evidence="4">
    <location>
        <begin position="3094"/>
        <end position="3110"/>
    </location>
</feature>
<dbReference type="Pfam" id="PF12775">
    <property type="entry name" value="AAA_7"/>
    <property type="match status" value="1"/>
</dbReference>
<dbReference type="Pfam" id="PF18199">
    <property type="entry name" value="Dynein_C"/>
    <property type="match status" value="1"/>
</dbReference>
<feature type="region of interest" description="Disordered" evidence="4">
    <location>
        <begin position="2957"/>
        <end position="2981"/>
    </location>
</feature>
<feature type="region of interest" description="Disordered" evidence="4">
    <location>
        <begin position="2107"/>
        <end position="2128"/>
    </location>
</feature>
<comment type="caution">
    <text evidence="12">The sequence shown here is derived from an EMBL/GenBank/DDBJ whole genome shotgun (WGS) entry which is preliminary data.</text>
</comment>
<dbReference type="InterPro" id="IPR041466">
    <property type="entry name" value="Dynein_AAA5_ext"/>
</dbReference>
<dbReference type="InterPro" id="IPR027417">
    <property type="entry name" value="P-loop_NTPase"/>
</dbReference>
<feature type="compositionally biased region" description="Polar residues" evidence="4">
    <location>
        <begin position="3075"/>
        <end position="3086"/>
    </location>
</feature>
<proteinExistence type="inferred from homology"/>
<dbReference type="Gene3D" id="3.20.180.20">
    <property type="entry name" value="Dynein heavy chain, N-terminal domain 2"/>
    <property type="match status" value="1"/>
</dbReference>
<dbReference type="Gene3D" id="1.10.472.130">
    <property type="match status" value="1"/>
</dbReference>
<feature type="compositionally biased region" description="Basic and acidic residues" evidence="4">
    <location>
        <begin position="4299"/>
        <end position="4320"/>
    </location>
</feature>
<feature type="region of interest" description="Disordered" evidence="4">
    <location>
        <begin position="3063"/>
        <end position="3125"/>
    </location>
</feature>
<dbReference type="Pfam" id="PF08393">
    <property type="entry name" value="DHC_N2"/>
    <property type="match status" value="1"/>
</dbReference>
<dbReference type="Gene3D" id="3.40.50.300">
    <property type="entry name" value="P-loop containing nucleotide triphosphate hydrolases"/>
    <property type="match status" value="6"/>
</dbReference>
<sequence>MTSYQDNVPFIPSSPKLPSISQPSGIYGSNGNALRTWHPGGQWNGPLRKKIDYAITYSGQPHHEDIEELSKDLTKLMISALQPNAKKETWLELNHALALIQPYNEFLRISAMAHYAERIYHYYNSNMERLFDVPVIENLANVFPHTISDLRGKQGSGINSTRFKKIPGMSQSPAVTLKSRQPEPCLLERSLTLPNGNNPYSLLRTGEDPANFIKPKPLYLSNISKCIGNVALETITRESGWKETQNMTVAAIDVDFPAMFENTVEDAVSSSVSNEEDMQESAKELKQHKQKEECLSISGRQAVELFLKHKHMHRVKFIYFNLIKNRHYRPYDLISVQRECIDPEHFIFSSFGVLHIFPDGHHSETFTLAEWNKNAVLWTAINGIPFFRNYLITKAFRRWHANVKWRKYDKIRREIKDNLLHAVPEFGSALLHIFRLINELSEIQFLPVKPIQQFQYGIGDLEADIHRLKLDAQNVLELFFRYAKKVVDTTKQACFEQLKYYERQAKHTKPLFSKESLYVQRRKRLARDKNLVQAKKVTSQLPSFVTLVDQAISVHLIALARIAITEFVSSVLSVEDEDEDEDVADETSSLVASSHTTVKETNSSKVDDIEVMTSVFVTKFVFDRKTHCLEMQPSLEKFKSVMTAAIEDILEVMCNGVFSMHSFSAMNIPERPRSAPPSIGSSGSSREPDISDQSSVTSFDSDLQSVKSSSSIQPNIEKGMQMQTNSLENASLDPENLQLITDTGIGLTSPDVLPCGKPTKNENKDGVKTPDLVKAPSNGTLGLMVGGQAIMGQFSPIDQTKLKEKMLHDAEIAAAIAKQTEMVKIAVSEVNDFCKEYAWLNDIRKFTSTWNELELEKWKGRSARQLEDQLNLIKHWIEKIKNMDRALLTSNKLLFVQCTQPNVVLVPALNAIFKKLITMAVTHAKQLSENVTQEIKEALKVLNVKETNMKSFSAYARKVTESIKHKDQMANTVSYVRSLYEVVKMTYRQLTQEEEKLDERVKSSWEAFLFQLKDATSFVNNQKPIVLKQIDEVFQVHYSKALSVAEQASSGGIMDPKSDCKEMLDLIGQYIGEFQDVYSKLAEFSRFHESVCGEPYPLQDLHMHAQQMNMRRDLLKCIHVSRYTMDDWKATMFRKFNAQNAMNKISEWKQLSEVYKENLSNDDAVLTTWIQTLDKFLQELPLLHRLSRDAMKTRHWKEIFTGMGQSYEQGWAFTVEELLTYKPSSHADLINQVYQNASAEYALEQTIRKIKNQWENRQFQLAKHIYMVKAPATDDYEPDDGQVKSQATSKYMRRKFMSRRKSKLVPQGKDSETYILVGVEDLLKDLSESHVRLQSMLQSHHAAEVKADAEIWSDTLQQIVEIITLWVSCQGKWMYLNKVLRGEPNLVEKFQNEALRFEIVDKKYRVFIQTMLQDPKVLSVLSRRHGQQGWRELQGENLRKHLLSCIKDEEEILHDISSLLSVFRSEFPRMYFLCDDDCIQLLGISQQPKALVPFVKKCFKGVQSLVFSLPRSVNGRLHHTTSSLDLELHSHRLEVTHLIGSRKEHLPITPLVAHSDATMWFKSLEHSIKSAISNQIKQAIEDRMRNVSCVSDVLDEILELEVRHQELASQNFRHWMLKYTGQVVLITDAILWYRDIWKMLKNGGKKVDYENAKKSTIHKYKQLSQTLQHNASHCEKSILRMRLQSLLSALITQTAYYKDILKSLEMSSVASPKAYEWQRILKLSAEIVDYSNVGVEKKQSYVKREAYDLSSVTSVGGCYVEHISYKEPFGYEYASFANDNNKIGVCTGTVITPVTERCMLDLALSMRLGQCGGLFGPVGVGKSTVISELSKVFGRQLINITCCEELPINVMKRCLCGMVETGAWLCFQQAERLPASSLSILSQHIKEIQQTYKTIENSYNSQYSIHGRDGNNFLKRSNSVTTLHKSTPKSTWQPQVSETYVDSLKRFSFEDYEADKYLSDSTDQPIMDQIMGSMIFDGHLLQARRGFSVFLTFAAYESRFPNVPDNLRLSYRPTCFFKPDVRKLIEVWLQAAGFCDFINLSVKLYKMYEVINSNADVVSIDGKGKSPQASSAVMAQVNLATLKLIILIGLSNCVKLRSQQRSRAESVSDSDGSIVSRAPSATSSTTSISRSSRRSEVILANHNEEVAIVDAILAILPSKLPSTYSVTRLKENLRSVFPLSARPIVSSDAHQQLANAVQKQMVVDGLHPSSEFVEKALQLYTSLNQSKAVVIAGLAGSGKTTLYRILSKALNSLNSQIEGSSSFTDISLSSTTLATQVIHSSNSHFSTFGIQGKSSRDLHSNQSTYSVDITNVFPNAYRAPELFGFYESKTNLWKQGLLVKLLKECTIIHKVGKKNNTKPKGAPSETLQSSDRSFEITTDNPVSRLHKWLVLDGEILPAWVDNIRTLLDGHHRSRMCDMDEVIIPKTTHILFETADVASASPAVLSQCAVIHCNLYENWRNIASSWLDNAYGKFAVARKSVRMWKELIEDLVPSTLNFLSQHKSSVLEHGIPHAYKEKGLTAMGVREISSFLSIFTACLTSRHMTRDYLGHNKEDDDVTIDKRQSHSASGSPDDNQSTPTRGSSARSGLDYAIPDSYHQTSLNLFGFAFVWAFGGNLLENEMPMFDDFVRDAFQKARHTLSFPVYETVYDYFVDDEFSRFTLWEDKIDLRPRGVMNDGTSYTPLHQMEKYAYLSRILLQSQKSVLLAGETGCGKTSLVNNMLQTELGLTKISLSPGLSASLFQKLLETKASPTIKQHNLGLMAHPNAIIASRTLEKHQALFFLDDLSCAGAIVDKSHGQNRIVQPTLELLRQVICLNGTYDHERLIFKSMEQDMAFIAACGLPSELGSGFGHRQHLTSPRLTRRFVTLHFLKPTKESILSIYHDAVQSWLEEFPAYSLARHYDLSQAIISGAFDLYTMIKSYLKPSPRNPHYIFSLHDLSQIMQGLFLLTPRTRGRPIPMRKRGAGGTEPPKRPGGGRQVGRFRANRGWGDVSVGSVPPMMRTVVRLWLHECMRTFHDRLVDDNDRKWLSHTLFDVLKNHFCSGKDERPTSPAIERVRIVKTPIPSGGATPIPRMLSSSGTSESLQIQDDDTDSLQESLSEYDTSTIQQTDNELEETDSEISIRSQIPVESFSSDVQKATSFEVISNNSTSSPSQQSSALFSYSNISDQSQSILSNTVKGLPEPLSTPSTKESVLQDDYKSETATATVALDEDTTTSEDYESRANTAFTEDDTQSAVTGYTTELESVFQSETTIEDSTETESSISVKLNLDEKKTPAVGFRDQSVHPSVGIDESQNTSKPTRAQHGGGKPSRPGGAKLGVTFMPGLIDDADVATNVTGPLIPLDQVLHYNEEMQSILFSRGLLSAALGKYTDPYAESTEGQLAEALKQGLQEFNRNASETEHMNLVFFGQAVRHAARLSRILYMKSSGHALLLSSARFTGRQSLIKLVTYLNNVKVYTTSSMHTGDADKETSYQSQLRQIIKDASFQAGVYEKKVALVLHDDISSDPQCIDDVCAVIREGRCPALYSQKELATIVTAFAPPSSKAAISAEGGRMTSLEKLDQQLEEYFAKVIQNFHVIILATYPDLEGPHDFSILQRERTDRVVFHNNDRIQSFYQFLKRYPDLLTRFSCIDLYRGWDHSSWQMVAEHFITESFDMERDHIATNSGPYHTIPWSMDTSPDLQLNRLCHFLAYVHCDAMSRTSASLGHGADLILNPVTLKQTAQLFISIVKMVKSEQMKIIKRYEQALRKIREAENSLRDFRDDHEGLIQHLEDARQTERSWKQHVEEERQEYAEARERCTIEEENIETLEAELDLLKQETDVAFDAVNPMYAAALEAVNSISPKCIDEIKRYQNPPASAVTVVTCLCHMFEVLPANWENGKALISQDKFFEDLQFYDKDHIPENIFQKMKHFVKAPAFQVAHVKKGSMAASMVCRWVHAIYCYAKALRYLEPKIEAQRDAESKLKTAQATLGSKRVRCNQIKEELDSKIQKHKNASLLVKQYEKRLRTLEDMINKAQILMNNMNDHINDWREEKGKAQSFLESAVGDSAVTAACVAYYGLLGNEQRDLALKHWMKIIKTGYIDAETQTLEILSESEKANTNRHSGVGSASTESKTETDSIWNDDVEEDYSSSNSTHGVKTRGLLKVRDNLTMRDILSSRSEQRNWHRKNMLRNQHARQNAMRIHALALHQDISWCLIHDPDNQAEVWLKIIFENLRRDMEISEFISDSATSFEQSRPSTTATSQADSLGIIEDVGDESSLSSDHENEMETESLTETEVTITVSASTTSVVEKVVSRTSTRESKVRFEDDAGDEEKSNKEILVENEQESVQESAPESIPETPLSFPLDQLWICKSDDPQLSSLLKSAAFNGAMVLVKNLEQALSQKTPLFEKDSLKNYLNISTLHPNFRLFLSTSLPVQSVLLAGTNKYYMMPLNKLAVTDMALDLSALEEKLEQIVLRQEKSDFEAQKRLVEADIFHLEEQLGQLQNNLLLKVANAEKELLSDDDILPAFQTCKRNSLTTTGSLKETLAMEVKLMKKKTDLSQVAQHGRLLYRALEQASLLNQCLYHTTASHFIAMFSTCVKSRLRGSRNISSGSAGGTGGALQKSRVIELNQSFTEHVLTVLSRKFPHEDLLVFISILSVEKMVLDGKITNDERNELLGFDNDASAKYGKHIHHANFSKLVKPLWISDAVWNDVISLEQRHSKVFAGLCYSMSTKPNRWQEYLDNPPVLLSHAPCNKLHGLTLGQKALLWKTIKPELFSKILEDLNSSVLGGVANKPNIFDFDETFSLLNHRCPCVLLLPPVPTESCFLPSHHLLRAAKQKGIQVVERSAPFDDNLGDVLEECMTQGSWLVLNDCHLSSQWPKKFLELLTTLTTIVDSTVESDETVLHQSESALRSISTTTDESVKLENKVTPAVSVSAEGLKLSSLVCDQKFRLWLVTRRHDDINRALPKILVEHAEFLVLETPYIHRDLVKKTYNTLIAAAADQKTVPSSNAFSVKHMTLNHVEVPYNVRAALTYRNGLTEEQKRLLMQLSMLHGILLERSHFGKSSLAKSCSWTDGEIVDALGVLMLTKDENVSQILCSSVPMRHISEPSDLEILKEIVHQCIFLDTKGSHSDLVAEITTLIRHSGDLNHVFNYLLQKPGLKSLGLHTSAENAITQTFSKKLASKLQAISTFKLLQAGEICSNTDSRLVISAHEVQVKRILENLLVQVKESAKPKLNNKILSPVMMGFYSAEVERFNMIYHILQSDLTLCLSVIKRENESALDVMSILECISHDQIPKLWHQSYPDLLCFCDTITFSKLINDLDQRVTLLSKYMNMATGSTTAIDSEFQTDKKLSESSLGSKRVSSATQTLSTYNLAVFIRPDIFLQSILFAVARAGHQDFNKYAFSMEFVPAVCSKAFNPSRQDLPPNIPYATIYIEGLYLHKAVFDKKSGMLLETRSKKPYPLPMLRVVTERKSITRITQKNLSPETKVEKPTSYKCPVTTYRVNNCDMCSANAVITNIPIPTENFEFCVLSGVNITCSL</sequence>
<dbReference type="Pfam" id="PF17852">
    <property type="entry name" value="Dynein_AAA_lid"/>
    <property type="match status" value="1"/>
</dbReference>
<feature type="compositionally biased region" description="Polar residues" evidence="4">
    <location>
        <begin position="2565"/>
        <end position="2585"/>
    </location>
</feature>
<feature type="region of interest" description="Disordered" evidence="4">
    <location>
        <begin position="750"/>
        <end position="772"/>
    </location>
</feature>
<feature type="domain" description="Dynein heavy chain ATP-binding dynein motor region" evidence="9">
    <location>
        <begin position="4348"/>
        <end position="4516"/>
    </location>
</feature>
<dbReference type="InterPro" id="IPR043160">
    <property type="entry name" value="Dynein_C_barrel"/>
</dbReference>
<evidence type="ECO:0000259" key="7">
    <source>
        <dbReference type="Pfam" id="PF12777"/>
    </source>
</evidence>
<dbReference type="Gene3D" id="1.20.1270.280">
    <property type="match status" value="1"/>
</dbReference>
<feature type="region of interest" description="Disordered" evidence="4">
    <location>
        <begin position="2559"/>
        <end position="2585"/>
    </location>
</feature>
<evidence type="ECO:0000259" key="10">
    <source>
        <dbReference type="Pfam" id="PF17852"/>
    </source>
</evidence>
<evidence type="ECO:0000259" key="5">
    <source>
        <dbReference type="Pfam" id="PF08393"/>
    </source>
</evidence>
<evidence type="ECO:0000256" key="4">
    <source>
        <dbReference type="SAM" id="MobiDB-lite"/>
    </source>
</evidence>
<accession>A0ABP0FAV0</accession>
<feature type="domain" description="Dynein heavy chain AAA module D4" evidence="8">
    <location>
        <begin position="3402"/>
        <end position="3578"/>
    </location>
</feature>
<comment type="similarity">
    <text evidence="1">Belongs to the dynein heavy chain family.</text>
</comment>
<dbReference type="Proteomes" id="UP001642483">
    <property type="component" value="Unassembled WGS sequence"/>
</dbReference>
<feature type="domain" description="Dynein heavy chain hydrolytic ATP-binding dynein motor region" evidence="6">
    <location>
        <begin position="1784"/>
        <end position="1896"/>
    </location>
</feature>
<name>A0ABP0FAV0_CLALP</name>
<dbReference type="Gene3D" id="1.20.58.1120">
    <property type="match status" value="1"/>
</dbReference>
<feature type="compositionally biased region" description="Basic and acidic residues" evidence="4">
    <location>
        <begin position="759"/>
        <end position="768"/>
    </location>
</feature>
<dbReference type="EMBL" id="CAWYQH010000035">
    <property type="protein sequence ID" value="CAK8676823.1"/>
    <property type="molecule type" value="Genomic_DNA"/>
</dbReference>
<dbReference type="Pfam" id="PF12777">
    <property type="entry name" value="MT"/>
    <property type="match status" value="1"/>
</dbReference>
<feature type="compositionally biased region" description="Low complexity" evidence="4">
    <location>
        <begin position="2116"/>
        <end position="2128"/>
    </location>
</feature>
<gene>
    <name evidence="12" type="ORF">CVLEPA_LOCUS6255</name>
</gene>